<dbReference type="InterPro" id="IPR036569">
    <property type="entry name" value="RpiB_LacA_LacB_sf"/>
</dbReference>
<dbReference type="KEGG" id="pth:PTH_2825"/>
<sequence length="153" mass="16760">MKVAVASDHGGFRLKEEVIGLLRELGIAYRDFGTYSEDPVDYPDMALAVAEAVRKGEYDRGVLCCGTGIGVAICANKVPGIRAALCHDTFSARAAREHNDANILTMGQRVIGPGLARDIVATWLQAEFQGGRHARRVDKIRCIEQEYYSFGRS</sequence>
<dbReference type="Gene3D" id="3.40.1400.10">
    <property type="entry name" value="Sugar-phosphate isomerase, RpiB/LacA/LacB"/>
    <property type="match status" value="1"/>
</dbReference>
<accession>A5CYB8</accession>
<dbReference type="eggNOG" id="COG0698">
    <property type="taxonomic scope" value="Bacteria"/>
</dbReference>
<keyword evidence="2 5" id="KW-0413">Isomerase</keyword>
<dbReference type="PANTHER" id="PTHR43732:SF1">
    <property type="entry name" value="RIBOSE 5-PHOSPHATE ISOMERASE"/>
    <property type="match status" value="1"/>
</dbReference>
<dbReference type="SUPFAM" id="SSF89623">
    <property type="entry name" value="Ribose/Galactose isomerase RpiB/AlsB"/>
    <property type="match status" value="1"/>
</dbReference>
<evidence type="ECO:0000256" key="3">
    <source>
        <dbReference type="PIRSR" id="PIRSR005384-1"/>
    </source>
</evidence>
<feature type="binding site" evidence="4">
    <location>
        <position position="99"/>
    </location>
    <ligand>
        <name>D-ribulose 5-phosphate</name>
        <dbReference type="ChEBI" id="CHEBI:58121"/>
    </ligand>
</feature>
<dbReference type="PIRSF" id="PIRSF005384">
    <property type="entry name" value="RpiB_LacA_B"/>
    <property type="match status" value="1"/>
</dbReference>
<dbReference type="NCBIfam" id="TIGR01120">
    <property type="entry name" value="rpiB"/>
    <property type="match status" value="1"/>
</dbReference>
<dbReference type="InterPro" id="IPR003500">
    <property type="entry name" value="RpiB_LacA_LacB"/>
</dbReference>
<evidence type="ECO:0000256" key="4">
    <source>
        <dbReference type="PIRSR" id="PIRSR005384-2"/>
    </source>
</evidence>
<dbReference type="InterPro" id="IPR051812">
    <property type="entry name" value="SPI_LacAB/RpiB"/>
</dbReference>
<dbReference type="PANTHER" id="PTHR43732">
    <property type="entry name" value="RIBOSE 5-PHOSPHATE ISOMERASE-RELATED"/>
    <property type="match status" value="1"/>
</dbReference>
<name>A5CYB8_PELTS</name>
<evidence type="ECO:0000256" key="1">
    <source>
        <dbReference type="ARBA" id="ARBA00008754"/>
    </source>
</evidence>
<gene>
    <name evidence="5" type="primary">RpiB</name>
    <name evidence="5" type="ordered locus">PTH_2825</name>
</gene>
<evidence type="ECO:0000313" key="5">
    <source>
        <dbReference type="EMBL" id="BAF61006.1"/>
    </source>
</evidence>
<dbReference type="Proteomes" id="UP000006556">
    <property type="component" value="Chromosome"/>
</dbReference>
<proteinExistence type="inferred from homology"/>
<feature type="active site" description="Proton acceptor" evidence="3">
    <location>
        <position position="65"/>
    </location>
</feature>
<reference evidence="6" key="1">
    <citation type="journal article" date="2008" name="Genome Res.">
        <title>The genome of Pelotomaculum thermopropionicum reveals niche-associated evolution in anaerobic microbiota.</title>
        <authorList>
            <person name="Kosaka T."/>
            <person name="Kato S."/>
            <person name="Shimoyama T."/>
            <person name="Ishii S."/>
            <person name="Abe T."/>
            <person name="Watanabe K."/>
        </authorList>
    </citation>
    <scope>NUCLEOTIDE SEQUENCE [LARGE SCALE GENOMIC DNA]</scope>
    <source>
        <strain evidence="6">DSM 13744 / JCM 10971 / SI</strain>
    </source>
</reference>
<dbReference type="EMBL" id="AP009389">
    <property type="protein sequence ID" value="BAF61006.1"/>
    <property type="molecule type" value="Genomic_DNA"/>
</dbReference>
<dbReference type="GO" id="GO:0005975">
    <property type="term" value="P:carbohydrate metabolic process"/>
    <property type="evidence" value="ECO:0007669"/>
    <property type="project" value="InterPro"/>
</dbReference>
<feature type="binding site" evidence="4">
    <location>
        <position position="109"/>
    </location>
    <ligand>
        <name>D-ribulose 5-phosphate</name>
        <dbReference type="ChEBI" id="CHEBI:58121"/>
    </ligand>
</feature>
<dbReference type="AlphaFoldDB" id="A5CYB8"/>
<dbReference type="NCBIfam" id="NF004051">
    <property type="entry name" value="PRK05571.1"/>
    <property type="match status" value="1"/>
</dbReference>
<feature type="binding site" evidence="4">
    <location>
        <begin position="66"/>
        <end position="70"/>
    </location>
    <ligand>
        <name>D-ribulose 5-phosphate</name>
        <dbReference type="ChEBI" id="CHEBI:58121"/>
    </ligand>
</feature>
<feature type="binding site" evidence="4">
    <location>
        <begin position="8"/>
        <end position="9"/>
    </location>
    <ligand>
        <name>D-ribulose 5-phosphate</name>
        <dbReference type="ChEBI" id="CHEBI:58121"/>
    </ligand>
</feature>
<organism evidence="5 6">
    <name type="scientific">Pelotomaculum thermopropionicum (strain DSM 13744 / JCM 10971 / SI)</name>
    <dbReference type="NCBI Taxonomy" id="370438"/>
    <lineage>
        <taxon>Bacteria</taxon>
        <taxon>Bacillati</taxon>
        <taxon>Bacillota</taxon>
        <taxon>Clostridia</taxon>
        <taxon>Eubacteriales</taxon>
        <taxon>Desulfotomaculaceae</taxon>
        <taxon>Pelotomaculum</taxon>
    </lineage>
</organism>
<evidence type="ECO:0000256" key="2">
    <source>
        <dbReference type="ARBA" id="ARBA00023235"/>
    </source>
</evidence>
<evidence type="ECO:0000313" key="6">
    <source>
        <dbReference type="Proteomes" id="UP000006556"/>
    </source>
</evidence>
<dbReference type="NCBIfam" id="TIGR00689">
    <property type="entry name" value="rpiB_lacA_lacB"/>
    <property type="match status" value="1"/>
</dbReference>
<feature type="binding site" evidence="4">
    <location>
        <position position="136"/>
    </location>
    <ligand>
        <name>D-ribulose 5-phosphate</name>
        <dbReference type="ChEBI" id="CHEBI:58121"/>
    </ligand>
</feature>
<dbReference type="HOGENOM" id="CLU_091396_4_1_9"/>
<feature type="binding site" evidence="4">
    <location>
        <position position="132"/>
    </location>
    <ligand>
        <name>D-ribulose 5-phosphate</name>
        <dbReference type="ChEBI" id="CHEBI:58121"/>
    </ligand>
</feature>
<dbReference type="STRING" id="370438.PTH_2825"/>
<comment type="similarity">
    <text evidence="1">Belongs to the LacAB/RpiB family.</text>
</comment>
<dbReference type="Pfam" id="PF02502">
    <property type="entry name" value="LacAB_rpiB"/>
    <property type="match status" value="1"/>
</dbReference>
<protein>
    <submittedName>
        <fullName evidence="5">Ribose 5-phosphate isomerase RpiB</fullName>
    </submittedName>
</protein>
<dbReference type="InterPro" id="IPR004785">
    <property type="entry name" value="RpiB"/>
</dbReference>
<keyword evidence="6" id="KW-1185">Reference proteome</keyword>
<feature type="active site" description="Proton donor" evidence="3">
    <location>
        <position position="98"/>
    </location>
</feature>
<dbReference type="GO" id="GO:0016861">
    <property type="term" value="F:intramolecular oxidoreductase activity, interconverting aldoses and ketoses"/>
    <property type="evidence" value="ECO:0007669"/>
    <property type="project" value="UniProtKB-ARBA"/>
</dbReference>